<evidence type="ECO:0000256" key="2">
    <source>
        <dbReference type="ARBA" id="ARBA00022695"/>
    </source>
</evidence>
<sequence length="321" mass="37502">MRLCIDYRQLDKVIVKNKYPLPRIDDLFDQLRGATIFSKIDLRYGYYQLRVQKSDVPKTAFRIRYGHYEFLVMPFGQANTPTVFMDFMNRIFRSYLDKFIVVFIDDILVYSKDEVEYAKHLRIVLQTLREKQLYAKFSKKWNLPRNVTEVRSFLGLSGYYRRFVKGFSVIVTPMMRLLQKDGKEFVVYSDASLNGLGCVLMQDGKVIAYASRQLKPHKKNYPTHDLELAAIRRWLELIKDYDLVIDYHPGKANIVADALSRKSLFALKAMDSRLALPDDGSILAEIEARLTFLQEIYNAQFNDSDLQAKRTQCESGIESDF</sequence>
<dbReference type="PROSITE" id="PS50878">
    <property type="entry name" value="RT_POL"/>
    <property type="match status" value="1"/>
</dbReference>
<dbReference type="AlphaFoldDB" id="A0A8J5ZPC5"/>
<evidence type="ECO:0000256" key="6">
    <source>
        <dbReference type="ARBA" id="ARBA00022918"/>
    </source>
</evidence>
<accession>A0A8J5ZPC5</accession>
<evidence type="ECO:0000256" key="3">
    <source>
        <dbReference type="ARBA" id="ARBA00022722"/>
    </source>
</evidence>
<dbReference type="GO" id="GO:0003964">
    <property type="term" value="F:RNA-directed DNA polymerase activity"/>
    <property type="evidence" value="ECO:0007669"/>
    <property type="project" value="UniProtKB-KW"/>
</dbReference>
<dbReference type="Pfam" id="PF00078">
    <property type="entry name" value="RVT_1"/>
    <property type="match status" value="1"/>
</dbReference>
<organism evidence="8 9">
    <name type="scientific">Gossypium anomalum</name>
    <dbReference type="NCBI Taxonomy" id="47600"/>
    <lineage>
        <taxon>Eukaryota</taxon>
        <taxon>Viridiplantae</taxon>
        <taxon>Streptophyta</taxon>
        <taxon>Embryophyta</taxon>
        <taxon>Tracheophyta</taxon>
        <taxon>Spermatophyta</taxon>
        <taxon>Magnoliopsida</taxon>
        <taxon>eudicotyledons</taxon>
        <taxon>Gunneridae</taxon>
        <taxon>Pentapetalae</taxon>
        <taxon>rosids</taxon>
        <taxon>malvids</taxon>
        <taxon>Malvales</taxon>
        <taxon>Malvaceae</taxon>
        <taxon>Malvoideae</taxon>
        <taxon>Gossypium</taxon>
    </lineage>
</organism>
<dbReference type="GO" id="GO:0004519">
    <property type="term" value="F:endonuclease activity"/>
    <property type="evidence" value="ECO:0007669"/>
    <property type="project" value="UniProtKB-KW"/>
</dbReference>
<dbReference type="InterPro" id="IPR041373">
    <property type="entry name" value="RT_RNaseH"/>
</dbReference>
<evidence type="ECO:0000259" key="7">
    <source>
        <dbReference type="PROSITE" id="PS50878"/>
    </source>
</evidence>
<dbReference type="EMBL" id="JAHUZN010000001">
    <property type="protein sequence ID" value="KAG8503487.1"/>
    <property type="molecule type" value="Genomic_DNA"/>
</dbReference>
<dbReference type="InterPro" id="IPR043128">
    <property type="entry name" value="Rev_trsase/Diguanyl_cyclase"/>
</dbReference>
<reference evidence="8 9" key="1">
    <citation type="journal article" date="2021" name="bioRxiv">
        <title>The Gossypium anomalum genome as a resource for cotton improvement and evolutionary analysis of hybrid incompatibility.</title>
        <authorList>
            <person name="Grover C.E."/>
            <person name="Yuan D."/>
            <person name="Arick M.A."/>
            <person name="Miller E.R."/>
            <person name="Hu G."/>
            <person name="Peterson D.G."/>
            <person name="Wendel J.F."/>
            <person name="Udall J.A."/>
        </authorList>
    </citation>
    <scope>NUCLEOTIDE SEQUENCE [LARGE SCALE GENOMIC DNA]</scope>
    <source>
        <strain evidence="8">JFW-Udall</strain>
        <tissue evidence="8">Leaf</tissue>
    </source>
</reference>
<keyword evidence="1" id="KW-0808">Transferase</keyword>
<dbReference type="Proteomes" id="UP000701853">
    <property type="component" value="Chromosome 1"/>
</dbReference>
<keyword evidence="4" id="KW-0255">Endonuclease</keyword>
<dbReference type="SUPFAM" id="SSF56672">
    <property type="entry name" value="DNA/RNA polymerases"/>
    <property type="match status" value="1"/>
</dbReference>
<dbReference type="OrthoDB" id="1411056at2759"/>
<evidence type="ECO:0000313" key="8">
    <source>
        <dbReference type="EMBL" id="KAG8503487.1"/>
    </source>
</evidence>
<keyword evidence="9" id="KW-1185">Reference proteome</keyword>
<keyword evidence="6" id="KW-0695">RNA-directed DNA polymerase</keyword>
<dbReference type="InterPro" id="IPR043502">
    <property type="entry name" value="DNA/RNA_pol_sf"/>
</dbReference>
<evidence type="ECO:0000313" key="9">
    <source>
        <dbReference type="Proteomes" id="UP000701853"/>
    </source>
</evidence>
<dbReference type="Gene3D" id="3.10.10.10">
    <property type="entry name" value="HIV Type 1 Reverse Transcriptase, subunit A, domain 1"/>
    <property type="match status" value="1"/>
</dbReference>
<evidence type="ECO:0000256" key="5">
    <source>
        <dbReference type="ARBA" id="ARBA00022801"/>
    </source>
</evidence>
<dbReference type="CDD" id="cd01647">
    <property type="entry name" value="RT_LTR"/>
    <property type="match status" value="1"/>
</dbReference>
<dbReference type="Gene3D" id="3.30.70.270">
    <property type="match status" value="1"/>
</dbReference>
<feature type="domain" description="Reverse transcriptase" evidence="7">
    <location>
        <begin position="1"/>
        <end position="158"/>
    </location>
</feature>
<comment type="caution">
    <text evidence="8">The sequence shown here is derived from an EMBL/GenBank/DDBJ whole genome shotgun (WGS) entry which is preliminary data.</text>
</comment>
<keyword evidence="5" id="KW-0378">Hydrolase</keyword>
<name>A0A8J5ZPC5_9ROSI</name>
<dbReference type="InterPro" id="IPR053134">
    <property type="entry name" value="RNA-dir_DNA_polymerase"/>
</dbReference>
<dbReference type="PANTHER" id="PTHR24559">
    <property type="entry name" value="TRANSPOSON TY3-I GAG-POL POLYPROTEIN"/>
    <property type="match status" value="1"/>
</dbReference>
<evidence type="ECO:0000256" key="4">
    <source>
        <dbReference type="ARBA" id="ARBA00022759"/>
    </source>
</evidence>
<dbReference type="InterPro" id="IPR000477">
    <property type="entry name" value="RT_dom"/>
</dbReference>
<dbReference type="Pfam" id="PF17917">
    <property type="entry name" value="RT_RNaseH"/>
    <property type="match status" value="1"/>
</dbReference>
<protein>
    <recommendedName>
        <fullName evidence="7">Reverse transcriptase domain-containing protein</fullName>
    </recommendedName>
</protein>
<dbReference type="GO" id="GO:0016787">
    <property type="term" value="F:hydrolase activity"/>
    <property type="evidence" value="ECO:0007669"/>
    <property type="project" value="UniProtKB-KW"/>
</dbReference>
<evidence type="ECO:0000256" key="1">
    <source>
        <dbReference type="ARBA" id="ARBA00022679"/>
    </source>
</evidence>
<dbReference type="PANTHER" id="PTHR24559:SF444">
    <property type="entry name" value="REVERSE TRANSCRIPTASE DOMAIN-CONTAINING PROTEIN"/>
    <property type="match status" value="1"/>
</dbReference>
<proteinExistence type="predicted"/>
<keyword evidence="2" id="KW-0548">Nucleotidyltransferase</keyword>
<gene>
    <name evidence="8" type="ORF">CXB51_001449</name>
</gene>
<keyword evidence="3" id="KW-0540">Nuclease</keyword>